<evidence type="ECO:0000313" key="3">
    <source>
        <dbReference type="Proteomes" id="UP000283383"/>
    </source>
</evidence>
<accession>A0A420J125</accession>
<organism evidence="2 3">
    <name type="scientific">Golovinomyces cichoracearum</name>
    <dbReference type="NCBI Taxonomy" id="62708"/>
    <lineage>
        <taxon>Eukaryota</taxon>
        <taxon>Fungi</taxon>
        <taxon>Dikarya</taxon>
        <taxon>Ascomycota</taxon>
        <taxon>Pezizomycotina</taxon>
        <taxon>Leotiomycetes</taxon>
        <taxon>Erysiphales</taxon>
        <taxon>Erysiphaceae</taxon>
        <taxon>Golovinomyces</taxon>
    </lineage>
</organism>
<reference evidence="2 3" key="1">
    <citation type="journal article" date="2018" name="BMC Genomics">
        <title>Comparative genome analyses reveal sequence features reflecting distinct modes of host-adaptation between dicot and monocot powdery mildew.</title>
        <authorList>
            <person name="Wu Y."/>
            <person name="Ma X."/>
            <person name="Pan Z."/>
            <person name="Kale S.D."/>
            <person name="Song Y."/>
            <person name="King H."/>
            <person name="Zhang Q."/>
            <person name="Presley C."/>
            <person name="Deng X."/>
            <person name="Wei C.I."/>
            <person name="Xiao S."/>
        </authorList>
    </citation>
    <scope>NUCLEOTIDE SEQUENCE [LARGE SCALE GENOMIC DNA]</scope>
    <source>
        <strain evidence="2">UMSG3</strain>
    </source>
</reference>
<evidence type="ECO:0000256" key="1">
    <source>
        <dbReference type="SAM" id="MobiDB-lite"/>
    </source>
</evidence>
<dbReference type="EMBL" id="MCBQ01004513">
    <property type="protein sequence ID" value="RKF80500.1"/>
    <property type="molecule type" value="Genomic_DNA"/>
</dbReference>
<comment type="caution">
    <text evidence="2">The sequence shown here is derived from an EMBL/GenBank/DDBJ whole genome shotgun (WGS) entry which is preliminary data.</text>
</comment>
<proteinExistence type="predicted"/>
<sequence>MSSLFSELVHFKKYLDMTNWENELNPFAPEASSTILHNFIAQRIAWYIENNFIAGLLWDSYRKDSENWNVEMMKRCNPDFIKLLRNFLVMNGVYIARDSRKNVIKLIDILEEKEDHEWTKEEIILQESRGGGFSKRFKPPQNFPVSSSLYPNSSLTQATGSVIKREVDQDNNYPGSTAGYSKISQKSG</sequence>
<dbReference type="Proteomes" id="UP000283383">
    <property type="component" value="Unassembled WGS sequence"/>
</dbReference>
<feature type="compositionally biased region" description="Polar residues" evidence="1">
    <location>
        <begin position="170"/>
        <end position="188"/>
    </location>
</feature>
<feature type="region of interest" description="Disordered" evidence="1">
    <location>
        <begin position="160"/>
        <end position="188"/>
    </location>
</feature>
<protein>
    <submittedName>
        <fullName evidence="2">Uncharacterized protein</fullName>
    </submittedName>
</protein>
<name>A0A420J125_9PEZI</name>
<gene>
    <name evidence="2" type="ORF">GcM3_045039</name>
</gene>
<dbReference type="AlphaFoldDB" id="A0A420J125"/>
<keyword evidence="3" id="KW-1185">Reference proteome</keyword>
<evidence type="ECO:0000313" key="2">
    <source>
        <dbReference type="EMBL" id="RKF80500.1"/>
    </source>
</evidence>